<dbReference type="RefSeq" id="WP_142059606.1">
    <property type="nucleotide sequence ID" value="NZ_VFPA01000004.1"/>
</dbReference>
<accession>A0A543D9K8</accession>
<dbReference type="EMBL" id="VFPA01000004">
    <property type="protein sequence ID" value="TQM06000.1"/>
    <property type="molecule type" value="Genomic_DNA"/>
</dbReference>
<gene>
    <name evidence="3" type="ORF">FB558_6230</name>
</gene>
<proteinExistence type="predicted"/>
<dbReference type="Pfam" id="PF00271">
    <property type="entry name" value="Helicase_C"/>
    <property type="match status" value="1"/>
</dbReference>
<keyword evidence="3" id="KW-0347">Helicase</keyword>
<protein>
    <submittedName>
        <fullName evidence="3">Superfamily II DNA or RNA helicase</fullName>
    </submittedName>
</protein>
<sequence length="624" mass="69051">MTLSNSDIAEFFTTSAPVIASNDQLRDPQRDGHAAAVRYFAEGGTRAVERIPVGCGKSGLITLLPFGIARGRVLVIAPNLTINKQLVTAFDASTPKCFYRSFGVLNDFTSGPWITALDASANQSDLPGAHVVVTNIHQLARQGGRWLPTLPDDFFDLIINDEGHHAAATSWVEVFAKFPRAKIISLTATPFRADNQPVEGDPIFSYPIATAIKKGYITFITSINVAPTKLTFCYGDEGNTKEHSLEEVLRLRERTWFSKGIALSEPCNVSIVDASIQMMENLREGSQIKHQIIAAACSIDHARRVRALYQERGLTAAEIHSRMPQAERDRIRQRLENGELDVIVQVDMLGEGFDHKQLSVAAVFRPYRSLSPYIQFVGRVMRVNRPNTIGHPDNRAAIVSHVGLNIEKLWDDFKLIDEQDKILVEAWLNSTDTPPARTGSTSTTRVPVNARLRVEHEQILDQFLTEDYLDVPLEELPDRVIDALRAQGIDPDAAGLDRDILIALIDDRRSAGHPDTPVAQIVQPQAKRKARRILLAERTKSVAKRICDAVGLSLAGKKLIARGGISAKTDLDATIRLMNVAIDDHVGRPTGTRSDWTIEEINEAMDHLDDIGDKVEADIRTRIA</sequence>
<dbReference type="PANTHER" id="PTHR47396:SF1">
    <property type="entry name" value="ATP-DEPENDENT HELICASE IRC3-RELATED"/>
    <property type="match status" value="1"/>
</dbReference>
<keyword evidence="3" id="KW-0547">Nucleotide-binding</keyword>
<dbReference type="SMART" id="SM00487">
    <property type="entry name" value="DEXDc"/>
    <property type="match status" value="1"/>
</dbReference>
<dbReference type="Gene3D" id="3.40.50.300">
    <property type="entry name" value="P-loop containing nucleotide triphosphate hydrolases"/>
    <property type="match status" value="2"/>
</dbReference>
<organism evidence="3 4">
    <name type="scientific">Pseudonocardia kunmingensis</name>
    <dbReference type="NCBI Taxonomy" id="630975"/>
    <lineage>
        <taxon>Bacteria</taxon>
        <taxon>Bacillati</taxon>
        <taxon>Actinomycetota</taxon>
        <taxon>Actinomycetes</taxon>
        <taxon>Pseudonocardiales</taxon>
        <taxon>Pseudonocardiaceae</taxon>
        <taxon>Pseudonocardia</taxon>
    </lineage>
</organism>
<feature type="domain" description="Helicase C-terminal" evidence="2">
    <location>
        <begin position="274"/>
        <end position="424"/>
    </location>
</feature>
<dbReference type="InterPro" id="IPR050742">
    <property type="entry name" value="Helicase_Restrict-Modif_Enz"/>
</dbReference>
<keyword evidence="3" id="KW-0378">Hydrolase</keyword>
<reference evidence="3 4" key="1">
    <citation type="submission" date="2019-06" db="EMBL/GenBank/DDBJ databases">
        <title>Sequencing the genomes of 1000 actinobacteria strains.</title>
        <authorList>
            <person name="Klenk H.-P."/>
        </authorList>
    </citation>
    <scope>NUCLEOTIDE SEQUENCE [LARGE SCALE GENOMIC DNA]</scope>
    <source>
        <strain evidence="3 4">DSM 45301</strain>
    </source>
</reference>
<dbReference type="PANTHER" id="PTHR47396">
    <property type="entry name" value="TYPE I RESTRICTION ENZYME ECOKI R PROTEIN"/>
    <property type="match status" value="1"/>
</dbReference>
<dbReference type="SMART" id="SM00490">
    <property type="entry name" value="HELICc"/>
    <property type="match status" value="1"/>
</dbReference>
<dbReference type="GO" id="GO:0005524">
    <property type="term" value="F:ATP binding"/>
    <property type="evidence" value="ECO:0007669"/>
    <property type="project" value="InterPro"/>
</dbReference>
<dbReference type="GO" id="GO:0003677">
    <property type="term" value="F:DNA binding"/>
    <property type="evidence" value="ECO:0007669"/>
    <property type="project" value="InterPro"/>
</dbReference>
<evidence type="ECO:0000313" key="3">
    <source>
        <dbReference type="EMBL" id="TQM06000.1"/>
    </source>
</evidence>
<dbReference type="AlphaFoldDB" id="A0A543D9K8"/>
<dbReference type="GO" id="GO:0004386">
    <property type="term" value="F:helicase activity"/>
    <property type="evidence" value="ECO:0007669"/>
    <property type="project" value="UniProtKB-KW"/>
</dbReference>
<dbReference type="InterPro" id="IPR014001">
    <property type="entry name" value="Helicase_ATP-bd"/>
</dbReference>
<keyword evidence="3" id="KW-0067">ATP-binding</keyword>
<dbReference type="GO" id="GO:0016787">
    <property type="term" value="F:hydrolase activity"/>
    <property type="evidence" value="ECO:0007669"/>
    <property type="project" value="InterPro"/>
</dbReference>
<comment type="caution">
    <text evidence="3">The sequence shown here is derived from an EMBL/GenBank/DDBJ whole genome shotgun (WGS) entry which is preliminary data.</text>
</comment>
<dbReference type="PROSITE" id="PS51192">
    <property type="entry name" value="HELICASE_ATP_BIND_1"/>
    <property type="match status" value="1"/>
</dbReference>
<dbReference type="InterPro" id="IPR001650">
    <property type="entry name" value="Helicase_C-like"/>
</dbReference>
<dbReference type="InterPro" id="IPR027417">
    <property type="entry name" value="P-loop_NTPase"/>
</dbReference>
<dbReference type="InterPro" id="IPR006935">
    <property type="entry name" value="Helicase/UvrB_N"/>
</dbReference>
<dbReference type="OrthoDB" id="9776021at2"/>
<evidence type="ECO:0000313" key="4">
    <source>
        <dbReference type="Proteomes" id="UP000315677"/>
    </source>
</evidence>
<keyword evidence="4" id="KW-1185">Reference proteome</keyword>
<dbReference type="PROSITE" id="PS51194">
    <property type="entry name" value="HELICASE_CTER"/>
    <property type="match status" value="1"/>
</dbReference>
<dbReference type="Proteomes" id="UP000315677">
    <property type="component" value="Unassembled WGS sequence"/>
</dbReference>
<dbReference type="GO" id="GO:0005829">
    <property type="term" value="C:cytosol"/>
    <property type="evidence" value="ECO:0007669"/>
    <property type="project" value="TreeGrafter"/>
</dbReference>
<evidence type="ECO:0000259" key="2">
    <source>
        <dbReference type="PROSITE" id="PS51194"/>
    </source>
</evidence>
<dbReference type="SUPFAM" id="SSF52540">
    <property type="entry name" value="P-loop containing nucleoside triphosphate hydrolases"/>
    <property type="match status" value="1"/>
</dbReference>
<feature type="domain" description="Helicase ATP-binding" evidence="1">
    <location>
        <begin position="38"/>
        <end position="208"/>
    </location>
</feature>
<evidence type="ECO:0000259" key="1">
    <source>
        <dbReference type="PROSITE" id="PS51192"/>
    </source>
</evidence>
<dbReference type="Pfam" id="PF04851">
    <property type="entry name" value="ResIII"/>
    <property type="match status" value="1"/>
</dbReference>
<name>A0A543D9K8_9PSEU</name>